<dbReference type="Proteomes" id="UP000051326">
    <property type="component" value="Unassembled WGS sequence"/>
</dbReference>
<sequence>MNSDRNWYVIINSHRARILQGLPKPHSPAGLEIVLQAPERHVRGIIAGKPGRAFAPTGNGRRPARQSHQSPQRADQCEFLRDVSDFLNSALRDQNFDRLVLFASPSILGVWREEVPDSLQAKVTREFAKNLVRLPYHSLADAIREALSS</sequence>
<dbReference type="RefSeq" id="WP_058288122.1">
    <property type="nucleotide sequence ID" value="NZ_CYSR01000040.1"/>
</dbReference>
<name>A0A0N7M5E1_9RHOB</name>
<evidence type="ECO:0000256" key="1">
    <source>
        <dbReference type="SAM" id="MobiDB-lite"/>
    </source>
</evidence>
<organism evidence="2 3">
    <name type="scientific">Leisingera aquaemixtae</name>
    <dbReference type="NCBI Taxonomy" id="1396826"/>
    <lineage>
        <taxon>Bacteria</taxon>
        <taxon>Pseudomonadati</taxon>
        <taxon>Pseudomonadota</taxon>
        <taxon>Alphaproteobacteria</taxon>
        <taxon>Rhodobacterales</taxon>
        <taxon>Roseobacteraceae</taxon>
        <taxon>Leisingera</taxon>
    </lineage>
</organism>
<feature type="region of interest" description="Disordered" evidence="1">
    <location>
        <begin position="50"/>
        <end position="75"/>
    </location>
</feature>
<gene>
    <name evidence="2" type="ORF">PHA8399_04342</name>
</gene>
<dbReference type="Pfam" id="PF10116">
    <property type="entry name" value="Host_attach"/>
    <property type="match status" value="1"/>
</dbReference>
<accession>A0A0N7M5E1</accession>
<proteinExistence type="predicted"/>
<reference evidence="2 3" key="1">
    <citation type="submission" date="2015-09" db="EMBL/GenBank/DDBJ databases">
        <authorList>
            <consortium name="Swine Surveillance"/>
        </authorList>
    </citation>
    <scope>NUCLEOTIDE SEQUENCE [LARGE SCALE GENOMIC DNA]</scope>
    <source>
        <strain evidence="2 3">CECT 8399</strain>
    </source>
</reference>
<evidence type="ECO:0000313" key="3">
    <source>
        <dbReference type="Proteomes" id="UP000051326"/>
    </source>
</evidence>
<evidence type="ECO:0000313" key="2">
    <source>
        <dbReference type="EMBL" id="CUI02178.1"/>
    </source>
</evidence>
<dbReference type="InterPro" id="IPR019291">
    <property type="entry name" value="Host_attachment_protein"/>
</dbReference>
<protein>
    <submittedName>
        <fullName evidence="2">Protein required for attachment to host cells</fullName>
    </submittedName>
</protein>
<dbReference type="EMBL" id="CYSR01000040">
    <property type="protein sequence ID" value="CUI02178.1"/>
    <property type="molecule type" value="Genomic_DNA"/>
</dbReference>
<dbReference type="AlphaFoldDB" id="A0A0N7M5E1"/>